<protein>
    <recommendedName>
        <fullName evidence="7">Tetratricopeptide repeat protein</fullName>
    </recommendedName>
</protein>
<comment type="caution">
    <text evidence="5">The sequence shown here is derived from an EMBL/GenBank/DDBJ whole genome shotgun (WGS) entry which is preliminary data.</text>
</comment>
<feature type="repeat" description="TPR" evidence="3">
    <location>
        <begin position="239"/>
        <end position="272"/>
    </location>
</feature>
<feature type="repeat" description="TPR" evidence="3">
    <location>
        <begin position="198"/>
        <end position="231"/>
    </location>
</feature>
<dbReference type="InterPro" id="IPR019734">
    <property type="entry name" value="TPR_rpt"/>
</dbReference>
<dbReference type="InterPro" id="IPR011990">
    <property type="entry name" value="TPR-like_helical_dom_sf"/>
</dbReference>
<feature type="repeat" description="TPR" evidence="3">
    <location>
        <begin position="60"/>
        <end position="93"/>
    </location>
</feature>
<accession>A0A934WY81</accession>
<evidence type="ECO:0000256" key="1">
    <source>
        <dbReference type="ARBA" id="ARBA00022737"/>
    </source>
</evidence>
<dbReference type="SMART" id="SM00028">
    <property type="entry name" value="TPR"/>
    <property type="match status" value="6"/>
</dbReference>
<dbReference type="EMBL" id="JAEQBW010000003">
    <property type="protein sequence ID" value="MBK6265097.1"/>
    <property type="molecule type" value="Genomic_DNA"/>
</dbReference>
<feature type="signal peptide" evidence="4">
    <location>
        <begin position="1"/>
        <end position="20"/>
    </location>
</feature>
<name>A0A934WY81_9BACT</name>
<organism evidence="5 6">
    <name type="scientific">Marivirga aurantiaca</name>
    <dbReference type="NCBI Taxonomy" id="2802615"/>
    <lineage>
        <taxon>Bacteria</taxon>
        <taxon>Pseudomonadati</taxon>
        <taxon>Bacteroidota</taxon>
        <taxon>Cytophagia</taxon>
        <taxon>Cytophagales</taxon>
        <taxon>Marivirgaceae</taxon>
        <taxon>Marivirga</taxon>
    </lineage>
</organism>
<keyword evidence="4" id="KW-0732">Signal</keyword>
<sequence>MTRKFYTLLLLLAIFQQACGQLDRETENEIDKVVEYFNNKEYNKALTYTDKLIAKDSLDYVTWTMKGRALFNSGRQEEGIKAVNKAIEINPDYYEAYGYRAIMSKLTGDYNAKQVLDDFEIATLHDQENFKLLKSKAGFLYMTGQYEKALNEYDGLLKFYPNDYSIIVLHSTTNSKLGKQELALKGYNKAIEIDSIQSFAYEQRGFLFIEQEKYEQAIKEFNKVIQLIQKNKELDPVEAYNYNNRGFAYHKAGNNKQALKDINHSLKLLSSNSYAYKNRAIVYFDMENNIKGCEDLKKAVELGFSQQYGDEVEKLIIENCK</sequence>
<dbReference type="AlphaFoldDB" id="A0A934WY81"/>
<dbReference type="PANTHER" id="PTHR44858">
    <property type="entry name" value="TETRATRICOPEPTIDE REPEAT PROTEIN 6"/>
    <property type="match status" value="1"/>
</dbReference>
<gene>
    <name evidence="5" type="ORF">JKA74_08610</name>
</gene>
<dbReference type="SUPFAM" id="SSF48452">
    <property type="entry name" value="TPR-like"/>
    <property type="match status" value="2"/>
</dbReference>
<reference evidence="5" key="1">
    <citation type="submission" date="2021-01" db="EMBL/GenBank/DDBJ databases">
        <title>Marivirga aurantiaca sp. nov., isolated from intertidal surface sediments.</title>
        <authorList>
            <person name="Zhang M."/>
        </authorList>
    </citation>
    <scope>NUCLEOTIDE SEQUENCE</scope>
    <source>
        <strain evidence="5">S37H4</strain>
    </source>
</reference>
<evidence type="ECO:0000256" key="2">
    <source>
        <dbReference type="ARBA" id="ARBA00022803"/>
    </source>
</evidence>
<feature type="chain" id="PRO_5036722780" description="Tetratricopeptide repeat protein" evidence="4">
    <location>
        <begin position="21"/>
        <end position="321"/>
    </location>
</feature>
<evidence type="ECO:0008006" key="7">
    <source>
        <dbReference type="Google" id="ProtNLM"/>
    </source>
</evidence>
<dbReference type="RefSeq" id="WP_201430777.1">
    <property type="nucleotide sequence ID" value="NZ_JAEQBW010000003.1"/>
</dbReference>
<evidence type="ECO:0000256" key="3">
    <source>
        <dbReference type="PROSITE-ProRule" id="PRU00339"/>
    </source>
</evidence>
<dbReference type="PROSITE" id="PS50005">
    <property type="entry name" value="TPR"/>
    <property type="match status" value="3"/>
</dbReference>
<keyword evidence="6" id="KW-1185">Reference proteome</keyword>
<proteinExistence type="predicted"/>
<dbReference type="Proteomes" id="UP000611723">
    <property type="component" value="Unassembled WGS sequence"/>
</dbReference>
<evidence type="ECO:0000256" key="4">
    <source>
        <dbReference type="SAM" id="SignalP"/>
    </source>
</evidence>
<dbReference type="InterPro" id="IPR050498">
    <property type="entry name" value="Ycf3"/>
</dbReference>
<keyword evidence="2 3" id="KW-0802">TPR repeat</keyword>
<dbReference type="Pfam" id="PF13181">
    <property type="entry name" value="TPR_8"/>
    <property type="match status" value="2"/>
</dbReference>
<keyword evidence="1" id="KW-0677">Repeat</keyword>
<dbReference type="PANTHER" id="PTHR44858:SF1">
    <property type="entry name" value="UDP-N-ACETYLGLUCOSAMINE--PEPTIDE N-ACETYLGLUCOSAMINYLTRANSFERASE SPINDLY-RELATED"/>
    <property type="match status" value="1"/>
</dbReference>
<dbReference type="Gene3D" id="1.25.40.10">
    <property type="entry name" value="Tetratricopeptide repeat domain"/>
    <property type="match status" value="3"/>
</dbReference>
<evidence type="ECO:0000313" key="5">
    <source>
        <dbReference type="EMBL" id="MBK6265097.1"/>
    </source>
</evidence>
<evidence type="ECO:0000313" key="6">
    <source>
        <dbReference type="Proteomes" id="UP000611723"/>
    </source>
</evidence>